<dbReference type="EMBL" id="QSGO01000003">
    <property type="protein sequence ID" value="RHB37051.1"/>
    <property type="molecule type" value="Genomic_DNA"/>
</dbReference>
<sequence length="303" mass="32879">MKTPFLLLLVLTSQLAFSQGIKMVSNEQIPIMESEGGCLPIMSPTGDYLILAGNDTQGLKKYDLTTKKLTTLTAEKAVGVQISSDGSTVVYRSKNYEGKLRYTSLKSIQLETGEKEELIKNTRDLEGVNVKQGTVLAVNKGKMVSKRVSGEKLESIPVVPSIKDGQLYITEKGKTRLLSPAGTNVNYLWPSVSPDGKKLLYYVMDQGQAYVSNSDGTNPVSLGILRAPKWMGNDWVVGMVDYDNGEVVTSSEIVGVAADGTQRTVLTDDSVIALYPSASADASKIVYTTNDGKVFLMKIETNK</sequence>
<gene>
    <name evidence="3" type="ORF">DW888_05745</name>
</gene>
<dbReference type="Pfam" id="PF07676">
    <property type="entry name" value="PD40"/>
    <property type="match status" value="1"/>
</dbReference>
<name>A0A413VU62_9BACE</name>
<dbReference type="InterPro" id="IPR011659">
    <property type="entry name" value="WD40"/>
</dbReference>
<proteinExistence type="inferred from homology"/>
<dbReference type="PANTHER" id="PTHR36842">
    <property type="entry name" value="PROTEIN TOLB HOMOLOG"/>
    <property type="match status" value="1"/>
</dbReference>
<feature type="chain" id="PRO_5019188992" evidence="2">
    <location>
        <begin position="19"/>
        <end position="303"/>
    </location>
</feature>
<feature type="signal peptide" evidence="2">
    <location>
        <begin position="1"/>
        <end position="18"/>
    </location>
</feature>
<dbReference type="AlphaFoldDB" id="A0A413VU62"/>
<evidence type="ECO:0000256" key="2">
    <source>
        <dbReference type="SAM" id="SignalP"/>
    </source>
</evidence>
<dbReference type="SUPFAM" id="SSF82171">
    <property type="entry name" value="DPP6 N-terminal domain-like"/>
    <property type="match status" value="1"/>
</dbReference>
<protein>
    <submittedName>
        <fullName evidence="3">Uncharacterized protein</fullName>
    </submittedName>
</protein>
<dbReference type="Gene3D" id="2.120.10.30">
    <property type="entry name" value="TolB, C-terminal domain"/>
    <property type="match status" value="1"/>
</dbReference>
<comment type="caution">
    <text evidence="3">The sequence shown here is derived from an EMBL/GenBank/DDBJ whole genome shotgun (WGS) entry which is preliminary data.</text>
</comment>
<accession>A0A413VU62</accession>
<comment type="similarity">
    <text evidence="1">Belongs to the TolB family.</text>
</comment>
<reference evidence="3 4" key="1">
    <citation type="submission" date="2018-08" db="EMBL/GenBank/DDBJ databases">
        <title>A genome reference for cultivated species of the human gut microbiota.</title>
        <authorList>
            <person name="Zou Y."/>
            <person name="Xue W."/>
            <person name="Luo G."/>
        </authorList>
    </citation>
    <scope>NUCLEOTIDE SEQUENCE [LARGE SCALE GENOMIC DNA]</scope>
    <source>
        <strain evidence="3 4">AM40-30BH</strain>
    </source>
</reference>
<evidence type="ECO:0000313" key="4">
    <source>
        <dbReference type="Proteomes" id="UP000284379"/>
    </source>
</evidence>
<dbReference type="InterPro" id="IPR011042">
    <property type="entry name" value="6-blade_b-propeller_TolB-like"/>
</dbReference>
<organism evidence="3 4">
    <name type="scientific">Bacteroides nordii</name>
    <dbReference type="NCBI Taxonomy" id="291645"/>
    <lineage>
        <taxon>Bacteria</taxon>
        <taxon>Pseudomonadati</taxon>
        <taxon>Bacteroidota</taxon>
        <taxon>Bacteroidia</taxon>
        <taxon>Bacteroidales</taxon>
        <taxon>Bacteroidaceae</taxon>
        <taxon>Bacteroides</taxon>
    </lineage>
</organism>
<dbReference type="RefSeq" id="WP_122201043.1">
    <property type="nucleotide sequence ID" value="NZ_CABJFV010000003.1"/>
</dbReference>
<dbReference type="Proteomes" id="UP000284379">
    <property type="component" value="Unassembled WGS sequence"/>
</dbReference>
<keyword evidence="2" id="KW-0732">Signal</keyword>
<evidence type="ECO:0000256" key="1">
    <source>
        <dbReference type="ARBA" id="ARBA00009820"/>
    </source>
</evidence>
<evidence type="ECO:0000313" key="3">
    <source>
        <dbReference type="EMBL" id="RHB37051.1"/>
    </source>
</evidence>